<comment type="caution">
    <text evidence="1">The sequence shown here is derived from an EMBL/GenBank/DDBJ whole genome shotgun (WGS) entry which is preliminary data.</text>
</comment>
<evidence type="ECO:0000313" key="1">
    <source>
        <dbReference type="EMBL" id="OQO08112.1"/>
    </source>
</evidence>
<accession>A0A1V8TA95</accession>
<dbReference type="Proteomes" id="UP000192596">
    <property type="component" value="Unassembled WGS sequence"/>
</dbReference>
<reference evidence="2" key="1">
    <citation type="submission" date="2017-03" db="EMBL/GenBank/DDBJ databases">
        <title>Genomes of endolithic fungi from Antarctica.</title>
        <authorList>
            <person name="Coleine C."/>
            <person name="Masonjones S."/>
            <person name="Stajich J.E."/>
        </authorList>
    </citation>
    <scope>NUCLEOTIDE SEQUENCE [LARGE SCALE GENOMIC DNA]</scope>
    <source>
        <strain evidence="2">CCFEE 5527</strain>
    </source>
</reference>
<dbReference type="AlphaFoldDB" id="A0A1V8TA95"/>
<evidence type="ECO:0000313" key="2">
    <source>
        <dbReference type="Proteomes" id="UP000192596"/>
    </source>
</evidence>
<name>A0A1V8TA95_9PEZI</name>
<dbReference type="EMBL" id="NAJO01000013">
    <property type="protein sequence ID" value="OQO08112.1"/>
    <property type="molecule type" value="Genomic_DNA"/>
</dbReference>
<proteinExistence type="predicted"/>
<protein>
    <submittedName>
        <fullName evidence="1">Uncharacterized protein</fullName>
    </submittedName>
</protein>
<organism evidence="1 2">
    <name type="scientific">Cryoendolithus antarcticus</name>
    <dbReference type="NCBI Taxonomy" id="1507870"/>
    <lineage>
        <taxon>Eukaryota</taxon>
        <taxon>Fungi</taxon>
        <taxon>Dikarya</taxon>
        <taxon>Ascomycota</taxon>
        <taxon>Pezizomycotina</taxon>
        <taxon>Dothideomycetes</taxon>
        <taxon>Dothideomycetidae</taxon>
        <taxon>Cladosporiales</taxon>
        <taxon>Cladosporiaceae</taxon>
        <taxon>Cryoendolithus</taxon>
    </lineage>
</organism>
<keyword evidence="2" id="KW-1185">Reference proteome</keyword>
<dbReference type="InParanoid" id="A0A1V8TA95"/>
<sequence length="95" mass="10677">MLLEVSLQQNPEVWQEQGRTRLSSRCLMATHIYILCPTIKRDLAGDIATMKTQLIFFGHAAVVAALHFRYRGSIGEDERAEVVIINGCCNTQDGR</sequence>
<gene>
    <name evidence="1" type="ORF">B0A48_06906</name>
</gene>